<sequence length="182" mass="20418">MVPGRCACRVKSRYRGPGKGGCIEATGGGFRARSTGRWGKAVWNEIQLKEAENSASVTRPMLLQYSRAMTPNSTAISNVEFRDQPCAFLAWPQRRNIVNSKSLRKPCRFARESLNSRNLPKIGRWKKEPGRPLAAAHRPLTSPRHAGREYHMALCQPGREEKSRCCRLGKKDSTGHMLSEDP</sequence>
<dbReference type="EMBL" id="JAHLJV010000041">
    <property type="protein sequence ID" value="KAK1585754.1"/>
    <property type="molecule type" value="Genomic_DNA"/>
</dbReference>
<keyword evidence="2" id="KW-1185">Reference proteome</keyword>
<evidence type="ECO:0000313" key="1">
    <source>
        <dbReference type="EMBL" id="KAK1585754.1"/>
    </source>
</evidence>
<dbReference type="GeneID" id="85442357"/>
<dbReference type="Proteomes" id="UP001230504">
    <property type="component" value="Unassembled WGS sequence"/>
</dbReference>
<dbReference type="AlphaFoldDB" id="A0AAD8PW09"/>
<name>A0AAD8PW09_9PEZI</name>
<evidence type="ECO:0000313" key="2">
    <source>
        <dbReference type="Proteomes" id="UP001230504"/>
    </source>
</evidence>
<proteinExistence type="predicted"/>
<accession>A0AAD8PW09</accession>
<dbReference type="RefSeq" id="XP_060412750.1">
    <property type="nucleotide sequence ID" value="XM_060558117.1"/>
</dbReference>
<organism evidence="1 2">
    <name type="scientific">Colletotrichum navitas</name>
    <dbReference type="NCBI Taxonomy" id="681940"/>
    <lineage>
        <taxon>Eukaryota</taxon>
        <taxon>Fungi</taxon>
        <taxon>Dikarya</taxon>
        <taxon>Ascomycota</taxon>
        <taxon>Pezizomycotina</taxon>
        <taxon>Sordariomycetes</taxon>
        <taxon>Hypocreomycetidae</taxon>
        <taxon>Glomerellales</taxon>
        <taxon>Glomerellaceae</taxon>
        <taxon>Colletotrichum</taxon>
        <taxon>Colletotrichum graminicola species complex</taxon>
    </lineage>
</organism>
<reference evidence="1" key="1">
    <citation type="submission" date="2021-06" db="EMBL/GenBank/DDBJ databases">
        <title>Comparative genomics, transcriptomics and evolutionary studies reveal genomic signatures of adaptation to plant cell wall in hemibiotrophic fungi.</title>
        <authorList>
            <consortium name="DOE Joint Genome Institute"/>
            <person name="Baroncelli R."/>
            <person name="Diaz J.F."/>
            <person name="Benocci T."/>
            <person name="Peng M."/>
            <person name="Battaglia E."/>
            <person name="Haridas S."/>
            <person name="Andreopoulos W."/>
            <person name="Labutti K."/>
            <person name="Pangilinan J."/>
            <person name="Floch G.L."/>
            <person name="Makela M.R."/>
            <person name="Henrissat B."/>
            <person name="Grigoriev I.V."/>
            <person name="Crouch J.A."/>
            <person name="De Vries R.P."/>
            <person name="Sukno S.A."/>
            <person name="Thon M.R."/>
        </authorList>
    </citation>
    <scope>NUCLEOTIDE SEQUENCE</scope>
    <source>
        <strain evidence="1">CBS 125086</strain>
    </source>
</reference>
<comment type="caution">
    <text evidence="1">The sequence shown here is derived from an EMBL/GenBank/DDBJ whole genome shotgun (WGS) entry which is preliminary data.</text>
</comment>
<protein>
    <submittedName>
        <fullName evidence="1">Uncharacterized protein</fullName>
    </submittedName>
</protein>
<gene>
    <name evidence="1" type="ORF">LY79DRAFT_557726</name>
</gene>